<evidence type="ECO:0000256" key="7">
    <source>
        <dbReference type="ARBA" id="ARBA00022691"/>
    </source>
</evidence>
<dbReference type="InterPro" id="IPR029071">
    <property type="entry name" value="Ubiquitin-like_domsf"/>
</dbReference>
<feature type="domain" description="SET" evidence="14">
    <location>
        <begin position="315"/>
        <end position="549"/>
    </location>
</feature>
<evidence type="ECO:0000256" key="2">
    <source>
        <dbReference type="ARBA" id="ARBA00004245"/>
    </source>
</evidence>
<dbReference type="PANTHER" id="PTHR13271:SF54">
    <property type="entry name" value="PROTEIN PLASTID TRANSCRIPTIONALLY ACTIVE 14"/>
    <property type="match status" value="1"/>
</dbReference>
<evidence type="ECO:0000256" key="8">
    <source>
        <dbReference type="ARBA" id="ARBA00022701"/>
    </source>
</evidence>
<dbReference type="GO" id="GO:0005776">
    <property type="term" value="C:autophagosome"/>
    <property type="evidence" value="ECO:0007669"/>
    <property type="project" value="UniProtKB-ARBA"/>
</dbReference>
<dbReference type="GO" id="GO:0032259">
    <property type="term" value="P:methylation"/>
    <property type="evidence" value="ECO:0007669"/>
    <property type="project" value="UniProtKB-KW"/>
</dbReference>
<keyword evidence="13" id="KW-0449">Lipoprotein</keyword>
<comment type="subcellular location">
    <subcellularLocation>
        <location evidence="2">Cytoplasm</location>
        <location evidence="2">Cytoskeleton</location>
    </subcellularLocation>
    <subcellularLocation>
        <location evidence="3">Membrane</location>
    </subcellularLocation>
</comment>
<evidence type="ECO:0000313" key="16">
    <source>
        <dbReference type="EMBL" id="VDD04235.1"/>
    </source>
</evidence>
<reference evidence="16" key="1">
    <citation type="submission" date="2018-11" db="EMBL/GenBank/DDBJ databases">
        <authorList>
            <consortium name="Genoscope - CEA"/>
            <person name="William W."/>
        </authorList>
    </citation>
    <scope>NUCLEOTIDE SEQUENCE</scope>
</reference>
<dbReference type="InterPro" id="IPR046341">
    <property type="entry name" value="SET_dom_sf"/>
</dbReference>
<dbReference type="Proteomes" id="UP000694005">
    <property type="component" value="Chromosome A08"/>
</dbReference>
<keyword evidence="9" id="KW-0833">Ubl conjugation pathway</keyword>
<dbReference type="AlphaFoldDB" id="A0A3P6C0A4"/>
<dbReference type="SMR" id="A0A3P6C0A4"/>
<proteinExistence type="inferred from homology"/>
<evidence type="ECO:0000256" key="13">
    <source>
        <dbReference type="ARBA" id="ARBA00023288"/>
    </source>
</evidence>
<comment type="function">
    <text evidence="1">Ubiquitin-like modifier involved in autophagosomes formation. May mediate the delivery of the autophagosomes to the vacuole via the microtubule cytoskeleton.</text>
</comment>
<dbReference type="InterPro" id="IPR001214">
    <property type="entry name" value="SET_dom"/>
</dbReference>
<dbReference type="GO" id="GO:0016020">
    <property type="term" value="C:membrane"/>
    <property type="evidence" value="ECO:0007669"/>
    <property type="project" value="UniProtKB-SubCell"/>
</dbReference>
<dbReference type="Gramene" id="A08p16560.2_BraZ1">
    <property type="protein sequence ID" value="A08p16560.2_BraZ1.CDS"/>
    <property type="gene ID" value="A08g16560.2_BraZ1"/>
</dbReference>
<dbReference type="GO" id="GO:0015031">
    <property type="term" value="P:protein transport"/>
    <property type="evidence" value="ECO:0007669"/>
    <property type="project" value="UniProtKB-KW"/>
</dbReference>
<dbReference type="Gene3D" id="3.90.1410.10">
    <property type="entry name" value="set domain protein methyltransferase, domain 1"/>
    <property type="match status" value="1"/>
</dbReference>
<name>A0A3P6C0A4_BRACM</name>
<keyword evidence="11" id="KW-0472">Membrane</keyword>
<dbReference type="Pfam" id="PF09273">
    <property type="entry name" value="Rubis-subs-bind"/>
    <property type="match status" value="1"/>
</dbReference>
<accession>A0A3P6C0A4</accession>
<dbReference type="EMBL" id="LS974624">
    <property type="protein sequence ID" value="CAG7897990.1"/>
    <property type="molecule type" value="Genomic_DNA"/>
</dbReference>
<keyword evidence="6" id="KW-0808">Transferase</keyword>
<evidence type="ECO:0000256" key="11">
    <source>
        <dbReference type="ARBA" id="ARBA00023136"/>
    </source>
</evidence>
<dbReference type="FunFam" id="3.90.1410.10:FF:000010">
    <property type="entry name" value="Protein PLASTID TRANSCRIPTIONALLY ACTIVE 14"/>
    <property type="match status" value="1"/>
</dbReference>
<dbReference type="SUPFAM" id="SSF54236">
    <property type="entry name" value="Ubiquitin-like"/>
    <property type="match status" value="1"/>
</dbReference>
<evidence type="ECO:0000256" key="5">
    <source>
        <dbReference type="ARBA" id="ARBA00022603"/>
    </source>
</evidence>
<evidence type="ECO:0000256" key="10">
    <source>
        <dbReference type="ARBA" id="ARBA00022927"/>
    </source>
</evidence>
<keyword evidence="8" id="KW-0493">Microtubule</keyword>
<dbReference type="Gene3D" id="3.10.20.90">
    <property type="entry name" value="Phosphatidylinositol 3-kinase Catalytic Subunit, Chain A, domain 1"/>
    <property type="match status" value="1"/>
</dbReference>
<evidence type="ECO:0000256" key="6">
    <source>
        <dbReference type="ARBA" id="ARBA00022679"/>
    </source>
</evidence>
<keyword evidence="12" id="KW-0963">Cytoplasm</keyword>
<dbReference type="InterPro" id="IPR004241">
    <property type="entry name" value="Atg8-like"/>
</dbReference>
<keyword evidence="10" id="KW-0813">Transport</keyword>
<organism evidence="16">
    <name type="scientific">Brassica campestris</name>
    <name type="common">Field mustard</name>
    <dbReference type="NCBI Taxonomy" id="3711"/>
    <lineage>
        <taxon>Eukaryota</taxon>
        <taxon>Viridiplantae</taxon>
        <taxon>Streptophyta</taxon>
        <taxon>Embryophyta</taxon>
        <taxon>Tracheophyta</taxon>
        <taxon>Spermatophyta</taxon>
        <taxon>Magnoliopsida</taxon>
        <taxon>eudicotyledons</taxon>
        <taxon>Gunneridae</taxon>
        <taxon>Pentapetalae</taxon>
        <taxon>rosids</taxon>
        <taxon>malvids</taxon>
        <taxon>Brassicales</taxon>
        <taxon>Brassicaceae</taxon>
        <taxon>Brassiceae</taxon>
        <taxon>Brassica</taxon>
    </lineage>
</organism>
<dbReference type="EMBL" id="LR031575">
    <property type="protein sequence ID" value="VDD04235.1"/>
    <property type="molecule type" value="Genomic_DNA"/>
</dbReference>
<keyword evidence="7" id="KW-0949">S-adenosyl-L-methionine</keyword>
<sequence length="707" mass="80857">MIFACLKFADSNLIAMAKSSFKLSCPLEARMGEATRMREKYPDRIPDTCSLIICFLNSNFDILLLGSKRDSEDDSDDDRYLVPSDLTVGQFKYVVRKRIKLGAEIAVFVNNTSMPPTAALMSAIYEKHKDERWATLHDISHHGCSIDTSRYVTNQSLNLNIHQETCTQSEYHSVSPKSLYVSGFNLPMSKLKTLKESTLENKRITNDLCLPPQSRKPISVEGTMASPVSLHYLINTFISKPQGFCSGTVSAPRPRSSFVRERQTSTVKPIKVASLETQPFPLFQSPASEESSLSELEPADPDFYKIGYVRRVRAYGVEFKEGPDGFGVYASKDIEPRRRARVIMEIPHELMITIRQKHPWMFFPDIVPIGHPIFDIINSTDPEKDWDLRLACLLLFSFDREDHFWRLYGDFLPAADECSSFLLATEEDLAELQDPDLVSTIRQQQKRVLEFWEKNWHSDVPLKIKRLAEDAERFIWAVSIAQTRCISMKTRVGALVQDLNMMIPYADMLNHSFEPNCFLHWRPKDRILEVMSNAGQAIKKGEEMTINYMPGQNNNMLMERYGFSTPVNPWDALPFSGDSRIHLNSFLSVFNIFGLPEDYYHDSELSGDDSFVDGAVIAAARTLPTWSDIDLPPIPSAERKAVKELQDECKKMLAEYPTTSEQDQKLLDSMLEARTTFATAVKYRMHRKMFIGKIIKALDIYQERLLF</sequence>
<keyword evidence="12" id="KW-0206">Cytoskeleton</keyword>
<dbReference type="SUPFAM" id="SSF81822">
    <property type="entry name" value="RuBisCo LSMT C-terminal, substrate-binding domain"/>
    <property type="match status" value="1"/>
</dbReference>
<dbReference type="PROSITE" id="PS50280">
    <property type="entry name" value="SET"/>
    <property type="match status" value="1"/>
</dbReference>
<evidence type="ECO:0000256" key="3">
    <source>
        <dbReference type="ARBA" id="ARBA00004370"/>
    </source>
</evidence>
<evidence type="ECO:0000313" key="15">
    <source>
        <dbReference type="EMBL" id="CAG7897990.1"/>
    </source>
</evidence>
<gene>
    <name evidence="16" type="ORF">BRAA08T33451Z</name>
    <name evidence="15" type="ORF">BRAPAZ1V2_A08P16560.2</name>
</gene>
<dbReference type="InterPro" id="IPR050600">
    <property type="entry name" value="SETD3_SETD6_MTase"/>
</dbReference>
<evidence type="ECO:0000256" key="4">
    <source>
        <dbReference type="ARBA" id="ARBA00007293"/>
    </source>
</evidence>
<dbReference type="Pfam" id="PF00856">
    <property type="entry name" value="SET"/>
    <property type="match status" value="1"/>
</dbReference>
<comment type="similarity">
    <text evidence="4">Belongs to the ATG8 family.</text>
</comment>
<dbReference type="InterPro" id="IPR036464">
    <property type="entry name" value="Rubisco_LSMT_subst-bd_sf"/>
</dbReference>
<evidence type="ECO:0000256" key="9">
    <source>
        <dbReference type="ARBA" id="ARBA00022786"/>
    </source>
</evidence>
<evidence type="ECO:0000256" key="1">
    <source>
        <dbReference type="ARBA" id="ARBA00003307"/>
    </source>
</evidence>
<dbReference type="InterPro" id="IPR015353">
    <property type="entry name" value="Rubisco_LSMT_subst-bd"/>
</dbReference>
<evidence type="ECO:0000259" key="14">
    <source>
        <dbReference type="PROSITE" id="PS50280"/>
    </source>
</evidence>
<evidence type="ECO:0000256" key="12">
    <source>
        <dbReference type="ARBA" id="ARBA00023212"/>
    </source>
</evidence>
<dbReference type="Gene3D" id="3.90.1420.10">
    <property type="entry name" value="Rubisco LSMT, substrate-binding domain"/>
    <property type="match status" value="1"/>
</dbReference>
<keyword evidence="10" id="KW-0653">Protein transport</keyword>
<dbReference type="GO" id="GO:0005874">
    <property type="term" value="C:microtubule"/>
    <property type="evidence" value="ECO:0007669"/>
    <property type="project" value="UniProtKB-KW"/>
</dbReference>
<dbReference type="Pfam" id="PF02991">
    <property type="entry name" value="ATG8"/>
    <property type="match status" value="1"/>
</dbReference>
<dbReference type="SUPFAM" id="SSF82199">
    <property type="entry name" value="SET domain"/>
    <property type="match status" value="1"/>
</dbReference>
<dbReference type="CDD" id="cd10527">
    <property type="entry name" value="SET_LSMT"/>
    <property type="match status" value="1"/>
</dbReference>
<dbReference type="FunFam" id="3.90.1420.10:FF:000011">
    <property type="entry name" value="Plastid transcriptionally active 14"/>
    <property type="match status" value="1"/>
</dbReference>
<dbReference type="GO" id="GO:0008168">
    <property type="term" value="F:methyltransferase activity"/>
    <property type="evidence" value="ECO:0007669"/>
    <property type="project" value="UniProtKB-KW"/>
</dbReference>
<dbReference type="PANTHER" id="PTHR13271">
    <property type="entry name" value="UNCHARACTERIZED PUTATIVE METHYLTRANSFERASE"/>
    <property type="match status" value="1"/>
</dbReference>
<keyword evidence="5" id="KW-0489">Methyltransferase</keyword>
<protein>
    <recommendedName>
        <fullName evidence="14">SET domain-containing protein</fullName>
    </recommendedName>
</protein>